<evidence type="ECO:0000313" key="3">
    <source>
        <dbReference type="Proteomes" id="UP001229421"/>
    </source>
</evidence>
<gene>
    <name evidence="1" type="ORF">QVD17_08804</name>
    <name evidence="2" type="ORF">QVD17_08805</name>
</gene>
<organism evidence="1 3">
    <name type="scientific">Tagetes erecta</name>
    <name type="common">African marigold</name>
    <dbReference type="NCBI Taxonomy" id="13708"/>
    <lineage>
        <taxon>Eukaryota</taxon>
        <taxon>Viridiplantae</taxon>
        <taxon>Streptophyta</taxon>
        <taxon>Embryophyta</taxon>
        <taxon>Tracheophyta</taxon>
        <taxon>Spermatophyta</taxon>
        <taxon>Magnoliopsida</taxon>
        <taxon>eudicotyledons</taxon>
        <taxon>Gunneridae</taxon>
        <taxon>Pentapetalae</taxon>
        <taxon>asterids</taxon>
        <taxon>campanulids</taxon>
        <taxon>Asterales</taxon>
        <taxon>Asteraceae</taxon>
        <taxon>Asteroideae</taxon>
        <taxon>Heliantheae alliance</taxon>
        <taxon>Tageteae</taxon>
        <taxon>Tagetes</taxon>
    </lineage>
</organism>
<reference evidence="1" key="1">
    <citation type="journal article" date="2023" name="bioRxiv">
        <title>Improved chromosome-level genome assembly for marigold (Tagetes erecta).</title>
        <authorList>
            <person name="Jiang F."/>
            <person name="Yuan L."/>
            <person name="Wang S."/>
            <person name="Wang H."/>
            <person name="Xu D."/>
            <person name="Wang A."/>
            <person name="Fan W."/>
        </authorList>
    </citation>
    <scope>NUCLEOTIDE SEQUENCE</scope>
    <source>
        <strain evidence="1">WSJ</strain>
        <tissue evidence="1">Leaf</tissue>
    </source>
</reference>
<name>A0AAD8P4S2_TARER</name>
<evidence type="ECO:0000313" key="1">
    <source>
        <dbReference type="EMBL" id="KAK1431971.1"/>
    </source>
</evidence>
<dbReference type="EMBL" id="JAUHHV010000002">
    <property type="protein sequence ID" value="KAK1431972.1"/>
    <property type="molecule type" value="Genomic_DNA"/>
</dbReference>
<evidence type="ECO:0000313" key="2">
    <source>
        <dbReference type="EMBL" id="KAK1431972.1"/>
    </source>
</evidence>
<proteinExistence type="predicted"/>
<dbReference type="EMBL" id="JAUHHV010000002">
    <property type="protein sequence ID" value="KAK1431971.1"/>
    <property type="molecule type" value="Genomic_DNA"/>
</dbReference>
<comment type="caution">
    <text evidence="1">The sequence shown here is derived from an EMBL/GenBank/DDBJ whole genome shotgun (WGS) entry which is preliminary data.</text>
</comment>
<dbReference type="AlphaFoldDB" id="A0AAD8P4S2"/>
<sequence length="81" mass="9483">MFSLSLIPYHPFNPNNPTFIACTLQQQQHQIDALWRHISARSGYGGYQIRCWCRRVEGWKPQLDALFVFMLFLAAHMKKAS</sequence>
<protein>
    <submittedName>
        <fullName evidence="1">Uncharacterized protein</fullName>
    </submittedName>
</protein>
<keyword evidence="3" id="KW-1185">Reference proteome</keyword>
<dbReference type="Proteomes" id="UP001229421">
    <property type="component" value="Unassembled WGS sequence"/>
</dbReference>
<accession>A0AAD8P4S2</accession>